<organism evidence="2 3">
    <name type="scientific">Aspergillus lucknowensis</name>
    <dbReference type="NCBI Taxonomy" id="176173"/>
    <lineage>
        <taxon>Eukaryota</taxon>
        <taxon>Fungi</taxon>
        <taxon>Dikarya</taxon>
        <taxon>Ascomycota</taxon>
        <taxon>Pezizomycotina</taxon>
        <taxon>Eurotiomycetes</taxon>
        <taxon>Eurotiomycetidae</taxon>
        <taxon>Eurotiales</taxon>
        <taxon>Aspergillaceae</taxon>
        <taxon>Aspergillus</taxon>
        <taxon>Aspergillus subgen. Nidulantes</taxon>
    </lineage>
</organism>
<evidence type="ECO:0000313" key="2">
    <source>
        <dbReference type="EMBL" id="KAL2869704.1"/>
    </source>
</evidence>
<evidence type="ECO:0000256" key="1">
    <source>
        <dbReference type="SAM" id="MobiDB-lite"/>
    </source>
</evidence>
<proteinExistence type="predicted"/>
<gene>
    <name evidence="2" type="ORF">BJX67DRAFT_320194</name>
</gene>
<feature type="compositionally biased region" description="Basic residues" evidence="1">
    <location>
        <begin position="15"/>
        <end position="36"/>
    </location>
</feature>
<dbReference type="RefSeq" id="XP_070888683.1">
    <property type="nucleotide sequence ID" value="XM_071027318.1"/>
</dbReference>
<comment type="caution">
    <text evidence="2">The sequence shown here is derived from an EMBL/GenBank/DDBJ whole genome shotgun (WGS) entry which is preliminary data.</text>
</comment>
<keyword evidence="3" id="KW-1185">Reference proteome</keyword>
<protein>
    <submittedName>
        <fullName evidence="2">Uncharacterized protein</fullName>
    </submittedName>
</protein>
<evidence type="ECO:0000313" key="3">
    <source>
        <dbReference type="Proteomes" id="UP001610432"/>
    </source>
</evidence>
<feature type="region of interest" description="Disordered" evidence="1">
    <location>
        <begin position="1"/>
        <end position="36"/>
    </location>
</feature>
<dbReference type="GeneID" id="98142390"/>
<sequence>MVSRCPISRSYAPRSRTKRSKRIRKRTRKVKRRRCKGSKRQRACLQKTFFESTKQKFKGEKTATQSPFGNAIPSVTKINVFISPNAFSSNEPLTFTVEATWGVHTFFFPEQCAQGWDVSALCQEIVRKVIDGASAFNAKP</sequence>
<dbReference type="Proteomes" id="UP001610432">
    <property type="component" value="Unassembled WGS sequence"/>
</dbReference>
<name>A0ABR4LYV6_9EURO</name>
<accession>A0ABR4LYV6</accession>
<dbReference type="EMBL" id="JBFXLQ010000008">
    <property type="protein sequence ID" value="KAL2869704.1"/>
    <property type="molecule type" value="Genomic_DNA"/>
</dbReference>
<reference evidence="2 3" key="1">
    <citation type="submission" date="2024-07" db="EMBL/GenBank/DDBJ databases">
        <title>Section-level genome sequencing and comparative genomics of Aspergillus sections Usti and Cavernicolus.</title>
        <authorList>
            <consortium name="Lawrence Berkeley National Laboratory"/>
            <person name="Nybo J.L."/>
            <person name="Vesth T.C."/>
            <person name="Theobald S."/>
            <person name="Frisvad J.C."/>
            <person name="Larsen T.O."/>
            <person name="Kjaerboelling I."/>
            <person name="Rothschild-Mancinelli K."/>
            <person name="Lyhne E.K."/>
            <person name="Kogle M.E."/>
            <person name="Barry K."/>
            <person name="Clum A."/>
            <person name="Na H."/>
            <person name="Ledsgaard L."/>
            <person name="Lin J."/>
            <person name="Lipzen A."/>
            <person name="Kuo A."/>
            <person name="Riley R."/>
            <person name="Mondo S."/>
            <person name="Labutti K."/>
            <person name="Haridas S."/>
            <person name="Pangalinan J."/>
            <person name="Salamov A.A."/>
            <person name="Simmons B.A."/>
            <person name="Magnuson J.K."/>
            <person name="Chen J."/>
            <person name="Drula E."/>
            <person name="Henrissat B."/>
            <person name="Wiebenga A."/>
            <person name="Lubbers R.J."/>
            <person name="Gomes A.C."/>
            <person name="Macurrencykelacurrency M.R."/>
            <person name="Stajich J."/>
            <person name="Grigoriev I.V."/>
            <person name="Mortensen U.H."/>
            <person name="De Vries R.P."/>
            <person name="Baker S.E."/>
            <person name="Andersen M.R."/>
        </authorList>
    </citation>
    <scope>NUCLEOTIDE SEQUENCE [LARGE SCALE GENOMIC DNA]</scope>
    <source>
        <strain evidence="2 3">CBS 449.75</strain>
    </source>
</reference>